<comment type="caution">
    <text evidence="8">The sequence shown here is derived from an EMBL/GenBank/DDBJ whole genome shotgun (WGS) entry which is preliminary data.</text>
</comment>
<evidence type="ECO:0000256" key="5">
    <source>
        <dbReference type="PROSITE-ProRule" id="PRU00182"/>
    </source>
</evidence>
<reference evidence="8" key="2">
    <citation type="journal article" date="2021" name="PeerJ">
        <title>Extensive microbial diversity within the chicken gut microbiome revealed by metagenomics and culture.</title>
        <authorList>
            <person name="Gilroy R."/>
            <person name="Ravi A."/>
            <person name="Getino M."/>
            <person name="Pursley I."/>
            <person name="Horton D.L."/>
            <person name="Alikhan N.F."/>
            <person name="Baker D."/>
            <person name="Gharbi K."/>
            <person name="Hall N."/>
            <person name="Watson M."/>
            <person name="Adriaenssens E.M."/>
            <person name="Foster-Nyarko E."/>
            <person name="Jarju S."/>
            <person name="Secka A."/>
            <person name="Antonio M."/>
            <person name="Oren A."/>
            <person name="Chaudhuri R.R."/>
            <person name="La Ragione R."/>
            <person name="Hildebrand F."/>
            <person name="Pallen M.J."/>
        </authorList>
    </citation>
    <scope>NUCLEOTIDE SEQUENCE</scope>
    <source>
        <strain evidence="8">4509</strain>
    </source>
</reference>
<dbReference type="InterPro" id="IPR036986">
    <property type="entry name" value="S4_RNA-bd_sf"/>
</dbReference>
<comment type="catalytic activity">
    <reaction evidence="1 6">
        <text>a uridine in RNA = a pseudouridine in RNA</text>
        <dbReference type="Rhea" id="RHEA:48348"/>
        <dbReference type="Rhea" id="RHEA-COMP:12068"/>
        <dbReference type="Rhea" id="RHEA-COMP:12069"/>
        <dbReference type="ChEBI" id="CHEBI:65314"/>
        <dbReference type="ChEBI" id="CHEBI:65315"/>
    </reaction>
</comment>
<gene>
    <name evidence="8" type="ORF">IAD19_08605</name>
</gene>
<dbReference type="CDD" id="cd02869">
    <property type="entry name" value="PseudoU_synth_RluA_like"/>
    <property type="match status" value="1"/>
</dbReference>
<dbReference type="GO" id="GO:0000455">
    <property type="term" value="P:enzyme-directed rRNA pseudouridine synthesis"/>
    <property type="evidence" value="ECO:0007669"/>
    <property type="project" value="TreeGrafter"/>
</dbReference>
<dbReference type="Pfam" id="PF00849">
    <property type="entry name" value="PseudoU_synth_2"/>
    <property type="match status" value="1"/>
</dbReference>
<evidence type="ECO:0000313" key="8">
    <source>
        <dbReference type="EMBL" id="HIU42592.1"/>
    </source>
</evidence>
<dbReference type="CDD" id="cd00165">
    <property type="entry name" value="S4"/>
    <property type="match status" value="1"/>
</dbReference>
<evidence type="ECO:0000313" key="9">
    <source>
        <dbReference type="Proteomes" id="UP000824082"/>
    </source>
</evidence>
<evidence type="ECO:0000256" key="2">
    <source>
        <dbReference type="ARBA" id="ARBA00010876"/>
    </source>
</evidence>
<dbReference type="PANTHER" id="PTHR21600">
    <property type="entry name" value="MITOCHONDRIAL RNA PSEUDOURIDINE SYNTHASE"/>
    <property type="match status" value="1"/>
</dbReference>
<evidence type="ECO:0000256" key="6">
    <source>
        <dbReference type="RuleBase" id="RU362028"/>
    </source>
</evidence>
<dbReference type="PROSITE" id="PS50889">
    <property type="entry name" value="S4"/>
    <property type="match status" value="1"/>
</dbReference>
<dbReference type="GO" id="GO:0003723">
    <property type="term" value="F:RNA binding"/>
    <property type="evidence" value="ECO:0007669"/>
    <property type="project" value="UniProtKB-KW"/>
</dbReference>
<evidence type="ECO:0000256" key="3">
    <source>
        <dbReference type="ARBA" id="ARBA00023235"/>
    </source>
</evidence>
<dbReference type="AlphaFoldDB" id="A0A9D1IUX8"/>
<dbReference type="EC" id="5.4.99.-" evidence="6"/>
<comment type="function">
    <text evidence="6">Responsible for synthesis of pseudouridine from uracil.</text>
</comment>
<keyword evidence="3 6" id="KW-0413">Isomerase</keyword>
<dbReference type="PANTHER" id="PTHR21600:SF44">
    <property type="entry name" value="RIBOSOMAL LARGE SUBUNIT PSEUDOURIDINE SYNTHASE D"/>
    <property type="match status" value="1"/>
</dbReference>
<dbReference type="PROSITE" id="PS01129">
    <property type="entry name" value="PSI_RLU"/>
    <property type="match status" value="1"/>
</dbReference>
<dbReference type="InterPro" id="IPR020103">
    <property type="entry name" value="PsdUridine_synth_cat_dom_sf"/>
</dbReference>
<dbReference type="SUPFAM" id="SSF55120">
    <property type="entry name" value="Pseudouridine synthase"/>
    <property type="match status" value="1"/>
</dbReference>
<name>A0A9D1IUX8_9FIRM</name>
<proteinExistence type="inferred from homology"/>
<comment type="similarity">
    <text evidence="2 6">Belongs to the pseudouridine synthase RluA family.</text>
</comment>
<dbReference type="Proteomes" id="UP000824082">
    <property type="component" value="Unassembled WGS sequence"/>
</dbReference>
<organism evidence="8 9">
    <name type="scientific">Candidatus Egerieicola faecale</name>
    <dbReference type="NCBI Taxonomy" id="2840774"/>
    <lineage>
        <taxon>Bacteria</taxon>
        <taxon>Bacillati</taxon>
        <taxon>Bacillota</taxon>
        <taxon>Clostridia</taxon>
        <taxon>Eubacteriales</taxon>
        <taxon>Oscillospiraceae</taxon>
        <taxon>Oscillospiraceae incertae sedis</taxon>
        <taxon>Candidatus Egerieicola</taxon>
    </lineage>
</organism>
<dbReference type="Gene3D" id="3.10.290.10">
    <property type="entry name" value="RNA-binding S4 domain"/>
    <property type="match status" value="1"/>
</dbReference>
<sequence length="320" mass="36485">MKELLIKPNDAGQRLDKFLQKAVPCLPAGLMYKYLRLKRIKVNGKRGEIRQKLQTGDTIQLYINDEFFPQQEAYEFLAAPPNIEVAYEDENVMLVNKPQGLVVHEDSRNTPDTLIHRVLHTLYQRGEYDPKQEQSFTPALCNRIDRNTCGLVIVAKTAAALRVLNEKIRNREVQKEYLCVAVGVPGRKQGTLKNYLLKDSSANRVKVFDAPRPGAKTAITHYRVLTSSGNLSLVQVRLETGRTHQIRAQMAHIGHPLLGDGKYGLGDENRRYGMVHQALCAYRVTFCFSTPAQELEYLKGKTVKLPSVWFCSRFFPDWRP</sequence>
<dbReference type="GO" id="GO:0140098">
    <property type="term" value="F:catalytic activity, acting on RNA"/>
    <property type="evidence" value="ECO:0007669"/>
    <property type="project" value="UniProtKB-ARBA"/>
</dbReference>
<dbReference type="GO" id="GO:0009982">
    <property type="term" value="F:pseudouridine synthase activity"/>
    <property type="evidence" value="ECO:0007669"/>
    <property type="project" value="InterPro"/>
</dbReference>
<dbReference type="EMBL" id="DVMX01000163">
    <property type="protein sequence ID" value="HIU42592.1"/>
    <property type="molecule type" value="Genomic_DNA"/>
</dbReference>
<dbReference type="InterPro" id="IPR006225">
    <property type="entry name" value="PsdUridine_synth_RluC/D"/>
</dbReference>
<feature type="domain" description="Pseudouridine synthase RsuA/RluA-like" evidence="7">
    <location>
        <begin position="91"/>
        <end position="252"/>
    </location>
</feature>
<accession>A0A9D1IUX8</accession>
<reference evidence="8" key="1">
    <citation type="submission" date="2020-10" db="EMBL/GenBank/DDBJ databases">
        <authorList>
            <person name="Gilroy R."/>
        </authorList>
    </citation>
    <scope>NUCLEOTIDE SEQUENCE</scope>
    <source>
        <strain evidence="8">4509</strain>
    </source>
</reference>
<keyword evidence="5" id="KW-0694">RNA-binding</keyword>
<evidence type="ECO:0000256" key="1">
    <source>
        <dbReference type="ARBA" id="ARBA00000073"/>
    </source>
</evidence>
<dbReference type="InterPro" id="IPR006224">
    <property type="entry name" value="PsdUridine_synth_RluA-like_CS"/>
</dbReference>
<dbReference type="NCBIfam" id="TIGR00005">
    <property type="entry name" value="rluA_subfam"/>
    <property type="match status" value="1"/>
</dbReference>
<dbReference type="SUPFAM" id="SSF55174">
    <property type="entry name" value="Alpha-L RNA-binding motif"/>
    <property type="match status" value="1"/>
</dbReference>
<dbReference type="InterPro" id="IPR006145">
    <property type="entry name" value="PsdUridine_synth_RsuA/RluA"/>
</dbReference>
<feature type="active site" evidence="4">
    <location>
        <position position="145"/>
    </location>
</feature>
<dbReference type="InterPro" id="IPR050188">
    <property type="entry name" value="RluA_PseudoU_synthase"/>
</dbReference>
<evidence type="ECO:0000259" key="7">
    <source>
        <dbReference type="Pfam" id="PF00849"/>
    </source>
</evidence>
<evidence type="ECO:0000256" key="4">
    <source>
        <dbReference type="PIRSR" id="PIRSR606225-1"/>
    </source>
</evidence>
<dbReference type="Gene3D" id="3.30.2350.10">
    <property type="entry name" value="Pseudouridine synthase"/>
    <property type="match status" value="1"/>
</dbReference>
<protein>
    <recommendedName>
        <fullName evidence="6">Pseudouridine synthase</fullName>
        <ecNumber evidence="6">5.4.99.-</ecNumber>
    </recommendedName>
</protein>